<proteinExistence type="predicted"/>
<dbReference type="RefSeq" id="WP_136736188.1">
    <property type="nucleotide sequence ID" value="NZ_SWDB01000027.1"/>
</dbReference>
<accession>A0A4U1B4H6</accession>
<dbReference type="InterPro" id="IPR011990">
    <property type="entry name" value="TPR-like_helical_dom_sf"/>
</dbReference>
<keyword evidence="1" id="KW-0472">Membrane</keyword>
<gene>
    <name evidence="2" type="ORF">E8M12_10980</name>
</gene>
<dbReference type="OrthoDB" id="5736952at2"/>
<evidence type="ECO:0000256" key="1">
    <source>
        <dbReference type="SAM" id="Phobius"/>
    </source>
</evidence>
<dbReference type="AlphaFoldDB" id="A0A4U1B4H6"/>
<comment type="caution">
    <text evidence="2">The sequence shown here is derived from an EMBL/GenBank/DDBJ whole genome shotgun (WGS) entry which is preliminary data.</text>
</comment>
<keyword evidence="1" id="KW-1133">Transmembrane helix</keyword>
<evidence type="ECO:0000313" key="3">
    <source>
        <dbReference type="Proteomes" id="UP000307999"/>
    </source>
</evidence>
<keyword evidence="1" id="KW-0812">Transmembrane</keyword>
<evidence type="ECO:0000313" key="2">
    <source>
        <dbReference type="EMBL" id="TKB44654.1"/>
    </source>
</evidence>
<dbReference type="Proteomes" id="UP000307999">
    <property type="component" value="Unassembled WGS sequence"/>
</dbReference>
<protein>
    <recommendedName>
        <fullName evidence="4">Tetratricopeptide repeat protein</fullName>
    </recommendedName>
</protein>
<name>A0A4U1B4H6_9GAMM</name>
<dbReference type="Gene3D" id="1.25.40.10">
    <property type="entry name" value="Tetratricopeptide repeat domain"/>
    <property type="match status" value="1"/>
</dbReference>
<evidence type="ECO:0008006" key="4">
    <source>
        <dbReference type="Google" id="ProtNLM"/>
    </source>
</evidence>
<dbReference type="EMBL" id="SWDB01000027">
    <property type="protein sequence ID" value="TKB44654.1"/>
    <property type="molecule type" value="Genomic_DNA"/>
</dbReference>
<keyword evidence="3" id="KW-1185">Reference proteome</keyword>
<organism evidence="2 3">
    <name type="scientific">Thalassotalea mangrovi</name>
    <dbReference type="NCBI Taxonomy" id="2572245"/>
    <lineage>
        <taxon>Bacteria</taxon>
        <taxon>Pseudomonadati</taxon>
        <taxon>Pseudomonadota</taxon>
        <taxon>Gammaproteobacteria</taxon>
        <taxon>Alteromonadales</taxon>
        <taxon>Colwelliaceae</taxon>
        <taxon>Thalassotalea</taxon>
    </lineage>
</organism>
<reference evidence="2 3" key="1">
    <citation type="submission" date="2019-04" db="EMBL/GenBank/DDBJ databases">
        <title>Thalassotalea guangxiensis sp. nov., isolated from sediment of the coastal wetland.</title>
        <authorList>
            <person name="Zheng S."/>
            <person name="Zhang D."/>
        </authorList>
    </citation>
    <scope>NUCLEOTIDE SEQUENCE [LARGE SCALE GENOMIC DNA]</scope>
    <source>
        <strain evidence="2 3">ZS-4</strain>
    </source>
</reference>
<feature type="transmembrane region" description="Helical" evidence="1">
    <location>
        <begin position="14"/>
        <end position="41"/>
    </location>
</feature>
<sequence length="194" mass="22274">MVTVLKPLTQHRVAILKVISAVILGFLMYLAASFGIANLYFKQAQHQLNHWQFAGNVSSERDYRQALDDINSALLFHSRHNQYLELKAQILEWGADDGIVQPTGAVLMQAKQLYLQSISSRPAWPATWAALAMLKWRLQEFDGEMIGYLQQAFKTGKNSPEVKFAFLELGKVLADYYPHLFQQIESEYRFYQSL</sequence>